<evidence type="ECO:0000313" key="3">
    <source>
        <dbReference type="EMBL" id="MBP2055456.1"/>
    </source>
</evidence>
<dbReference type="InterPro" id="IPR012551">
    <property type="entry name" value="DUF1707_SHOCT-like"/>
</dbReference>
<evidence type="ECO:0000256" key="1">
    <source>
        <dbReference type="SAM" id="MobiDB-lite"/>
    </source>
</evidence>
<dbReference type="RefSeq" id="WP_208870345.1">
    <property type="nucleotide sequence ID" value="NZ_CP016279.1"/>
</dbReference>
<dbReference type="PANTHER" id="PTHR40763">
    <property type="entry name" value="MEMBRANE PROTEIN-RELATED"/>
    <property type="match status" value="1"/>
</dbReference>
<evidence type="ECO:0000259" key="2">
    <source>
        <dbReference type="Pfam" id="PF08044"/>
    </source>
</evidence>
<keyword evidence="4" id="KW-1185">Reference proteome</keyword>
<feature type="domain" description="DUF1707" evidence="2">
    <location>
        <begin position="21"/>
        <end position="73"/>
    </location>
</feature>
<feature type="region of interest" description="Disordered" evidence="1">
    <location>
        <begin position="1"/>
        <end position="28"/>
    </location>
</feature>
<dbReference type="Proteomes" id="UP001519309">
    <property type="component" value="Unassembled WGS sequence"/>
</dbReference>
<dbReference type="Pfam" id="PF08044">
    <property type="entry name" value="DUF1707"/>
    <property type="match status" value="1"/>
</dbReference>
<name>A0ABS4M7Y1_9ACTN</name>
<proteinExistence type="predicted"/>
<evidence type="ECO:0000313" key="4">
    <source>
        <dbReference type="Proteomes" id="UP001519309"/>
    </source>
</evidence>
<dbReference type="PANTHER" id="PTHR40763:SF5">
    <property type="entry name" value="MEMBRANE PROTEIN"/>
    <property type="match status" value="1"/>
</dbReference>
<dbReference type="EMBL" id="JAGGLP010000030">
    <property type="protein sequence ID" value="MBP2055456.1"/>
    <property type="molecule type" value="Genomic_DNA"/>
</dbReference>
<sequence>MTDEQSLSGDATGHPGSTPDMRVSHADRDQVVDILRDAAGDGRITAEELDERVEAALTARTVKDLAALTADLPAPPAEPSTQSKDLIKIDQRLGTVERTGPWVVPRRMEIRITAGDVKLDFTEAVINHDQLTIDVDLGIGADLLLVTKPGILVNADDLTVRLGDFKIRQFRDESNAPVVLRVEVTGRIRGGDIAVRPPRRTLGQWMRGESAI</sequence>
<organism evidence="3 4">
    <name type="scientific">Streptomyces griseochromogenes</name>
    <dbReference type="NCBI Taxonomy" id="68214"/>
    <lineage>
        <taxon>Bacteria</taxon>
        <taxon>Bacillati</taxon>
        <taxon>Actinomycetota</taxon>
        <taxon>Actinomycetes</taxon>
        <taxon>Kitasatosporales</taxon>
        <taxon>Streptomycetaceae</taxon>
        <taxon>Streptomyces</taxon>
    </lineage>
</organism>
<gene>
    <name evidence="3" type="ORF">J2Z21_008470</name>
</gene>
<protein>
    <recommendedName>
        <fullName evidence="2">DUF1707 domain-containing protein</fullName>
    </recommendedName>
</protein>
<accession>A0ABS4M7Y1</accession>
<reference evidence="3 4" key="1">
    <citation type="submission" date="2021-03" db="EMBL/GenBank/DDBJ databases">
        <title>Genomic Encyclopedia of Type Strains, Phase IV (KMG-IV): sequencing the most valuable type-strain genomes for metagenomic binning, comparative biology and taxonomic classification.</title>
        <authorList>
            <person name="Goeker M."/>
        </authorList>
    </citation>
    <scope>NUCLEOTIDE SEQUENCE [LARGE SCALE GENOMIC DNA]</scope>
    <source>
        <strain evidence="3 4">DSM 40499</strain>
    </source>
</reference>
<comment type="caution">
    <text evidence="3">The sequence shown here is derived from an EMBL/GenBank/DDBJ whole genome shotgun (WGS) entry which is preliminary data.</text>
</comment>